<dbReference type="EMBL" id="AEMG01000002">
    <property type="protein sequence ID" value="EFW93862.1"/>
    <property type="molecule type" value="Genomic_DNA"/>
</dbReference>
<sequence length="373" mass="40353">MRRLPALLLALLVLTSGCSGFLPWTDSGSGEETPTATSTGSLSPPPGANGEWIVDAERLVSAHESALESEPYRMTVRIRPRQDVGSRNWMNSTLTAHVGGGRAGIRETGEGVVVNKMGNPYRGYTWNDSVAWCRLADDTCRVNSGWDSNFIRQRIGSVAPRMKTILSSADFLANGTTVRNGTKLYRYEASGSSTLEGVETLSATALVDERGIIHDLSGTVQTTGTRSATVEFDYQHELVSNPPTPPKWMDDRPRLTVQRNESEVTVEHHGGKRIPAGTNVRVSVSNDTIFGSGTVQLPKSLEKGDAAHITVTSLEDTEGHSYRITGNATINHPSSINPAINHTKWASGIGLRTERWRVSILGSAIRNDSNSTA</sequence>
<protein>
    <recommendedName>
        <fullName evidence="6">Lipoprotein</fullName>
    </recommendedName>
</protein>
<dbReference type="PATRIC" id="fig|797209.4.peg.374"/>
<gene>
    <name evidence="3" type="ORF">SAMN05444342_2102</name>
    <name evidence="2" type="ORF">ZOD2009_01925</name>
</gene>
<proteinExistence type="predicted"/>
<organism evidence="2 4">
    <name type="scientific">Haladaptatus paucihalophilus DX253</name>
    <dbReference type="NCBI Taxonomy" id="797209"/>
    <lineage>
        <taxon>Archaea</taxon>
        <taxon>Methanobacteriati</taxon>
        <taxon>Methanobacteriota</taxon>
        <taxon>Stenosarchaea group</taxon>
        <taxon>Halobacteria</taxon>
        <taxon>Halobacteriales</taxon>
        <taxon>Haladaptataceae</taxon>
        <taxon>Haladaptatus</taxon>
    </lineage>
</organism>
<evidence type="ECO:0000313" key="2">
    <source>
        <dbReference type="EMBL" id="EFW93862.1"/>
    </source>
</evidence>
<dbReference type="OrthoDB" id="248642at2157"/>
<evidence type="ECO:0000313" key="3">
    <source>
        <dbReference type="EMBL" id="SHK68513.1"/>
    </source>
</evidence>
<dbReference type="Proteomes" id="UP000184203">
    <property type="component" value="Unassembled WGS sequence"/>
</dbReference>
<evidence type="ECO:0000313" key="5">
    <source>
        <dbReference type="Proteomes" id="UP000184203"/>
    </source>
</evidence>
<dbReference type="RefSeq" id="WP_007976491.1">
    <property type="nucleotide sequence ID" value="NZ_AEMG01000002.1"/>
</dbReference>
<reference evidence="2 4" key="1">
    <citation type="journal article" date="2014" name="ISME J.">
        <title>Trehalose/2-sulfotrehalose biosynthesis and glycine-betaine uptake are widely spread mechanisms for osmoadaptation in the Halobacteriales.</title>
        <authorList>
            <person name="Youssef N.H."/>
            <person name="Savage-Ashlock K.N."/>
            <person name="McCully A.L."/>
            <person name="Luedtke B."/>
            <person name="Shaw E.I."/>
            <person name="Hoff W.D."/>
            <person name="Elshahed M.S."/>
        </authorList>
    </citation>
    <scope>NUCLEOTIDE SEQUENCE [LARGE SCALE GENOMIC DNA]</scope>
    <source>
        <strain evidence="2 4">DX253</strain>
    </source>
</reference>
<feature type="region of interest" description="Disordered" evidence="1">
    <location>
        <begin position="25"/>
        <end position="48"/>
    </location>
</feature>
<dbReference type="EMBL" id="FRAN01000002">
    <property type="protein sequence ID" value="SHK68513.1"/>
    <property type="molecule type" value="Genomic_DNA"/>
</dbReference>
<dbReference type="PROSITE" id="PS51257">
    <property type="entry name" value="PROKAR_LIPOPROTEIN"/>
    <property type="match status" value="1"/>
</dbReference>
<feature type="compositionally biased region" description="Polar residues" evidence="1">
    <location>
        <begin position="26"/>
        <end position="42"/>
    </location>
</feature>
<name>E7QN67_HALPU</name>
<evidence type="ECO:0000256" key="1">
    <source>
        <dbReference type="SAM" id="MobiDB-lite"/>
    </source>
</evidence>
<accession>E7QN67</accession>
<dbReference type="Proteomes" id="UP000003751">
    <property type="component" value="Unassembled WGS sequence"/>
</dbReference>
<reference evidence="3" key="3">
    <citation type="submission" date="2016-11" db="EMBL/GenBank/DDBJ databases">
        <authorList>
            <person name="Jaros S."/>
            <person name="Januszkiewicz K."/>
            <person name="Wedrychowicz H."/>
        </authorList>
    </citation>
    <scope>NUCLEOTIDE SEQUENCE [LARGE SCALE GENOMIC DNA]</scope>
    <source>
        <strain evidence="3">DX253</strain>
    </source>
</reference>
<evidence type="ECO:0008006" key="6">
    <source>
        <dbReference type="Google" id="ProtNLM"/>
    </source>
</evidence>
<keyword evidence="5" id="KW-1185">Reference proteome</keyword>
<evidence type="ECO:0000313" key="4">
    <source>
        <dbReference type="Proteomes" id="UP000003751"/>
    </source>
</evidence>
<dbReference type="AlphaFoldDB" id="E7QN67"/>
<dbReference type="eggNOG" id="arCOG02829">
    <property type="taxonomic scope" value="Archaea"/>
</dbReference>
<reference evidence="5" key="2">
    <citation type="submission" date="2016-11" db="EMBL/GenBank/DDBJ databases">
        <authorList>
            <person name="Varghese N."/>
            <person name="Submissions S."/>
        </authorList>
    </citation>
    <scope>NUCLEOTIDE SEQUENCE [LARGE SCALE GENOMIC DNA]</scope>
    <source>
        <strain evidence="5">DX253</strain>
    </source>
</reference>